<keyword evidence="2" id="KW-1185">Reference proteome</keyword>
<accession>A0A6I8LH82</accession>
<dbReference type="AlphaFoldDB" id="A0A6I8LH82"/>
<evidence type="ECO:0000313" key="2">
    <source>
        <dbReference type="Proteomes" id="UP000399805"/>
    </source>
</evidence>
<evidence type="ECO:0000313" key="1">
    <source>
        <dbReference type="EMBL" id="VVJ14990.1"/>
    </source>
</evidence>
<protein>
    <submittedName>
        <fullName evidence="1">Uncharacterized protein</fullName>
    </submittedName>
</protein>
<dbReference type="EMBL" id="CABVGP010000001">
    <property type="protein sequence ID" value="VVJ14990.1"/>
    <property type="molecule type" value="Genomic_DNA"/>
</dbReference>
<gene>
    <name evidence="1" type="ORF">AA23TX_00017</name>
</gene>
<reference evidence="1 2" key="1">
    <citation type="submission" date="2019-09" db="EMBL/GenBank/DDBJ databases">
        <authorList>
            <person name="Leyn A S."/>
        </authorList>
    </citation>
    <scope>NUCLEOTIDE SEQUENCE [LARGE SCALE GENOMIC DNA]</scope>
    <source>
        <strain evidence="1">AA231_1</strain>
    </source>
</reference>
<dbReference type="RefSeq" id="WP_155540563.1">
    <property type="nucleotide sequence ID" value="NZ_CABVGP010000001.1"/>
</dbReference>
<organism evidence="1 2">
    <name type="scientific">Amycolatopsis camponoti</name>
    <dbReference type="NCBI Taxonomy" id="2606593"/>
    <lineage>
        <taxon>Bacteria</taxon>
        <taxon>Bacillati</taxon>
        <taxon>Actinomycetota</taxon>
        <taxon>Actinomycetes</taxon>
        <taxon>Pseudonocardiales</taxon>
        <taxon>Pseudonocardiaceae</taxon>
        <taxon>Amycolatopsis</taxon>
    </lineage>
</organism>
<sequence>MTTPRTYTHTWVQARLESIQDQFRFLLMYADVGESHVDKVADGVAEEAIESVGVYACDATGLRVIEVELKVDWSDHARLTLETPFIVSGLPGWKDHETPEMRVAGRRFAETVKEQKLTTGWWIRLSRRIRQDDRRNEHWRSRLNMSGKNAPDWKGGGFDERTENLFDLEEGDIFIRRNRE</sequence>
<name>A0A6I8LH82_9PSEU</name>
<proteinExistence type="predicted"/>
<dbReference type="Proteomes" id="UP000399805">
    <property type="component" value="Unassembled WGS sequence"/>
</dbReference>